<dbReference type="PROSITE" id="PS50206">
    <property type="entry name" value="RHODANESE_3"/>
    <property type="match status" value="1"/>
</dbReference>
<dbReference type="PANTHER" id="PTHR43268:SF6">
    <property type="entry name" value="THIOSULFATE SULFURTRANSFERASE_RHODANESE-LIKE DOMAIN-CONTAINING PROTEIN 2"/>
    <property type="match status" value="1"/>
</dbReference>
<organism evidence="2 3">
    <name type="scientific">Blumeria hordei</name>
    <name type="common">Barley powdery mildew</name>
    <name type="synonym">Blumeria graminis f. sp. hordei</name>
    <dbReference type="NCBI Taxonomy" id="2867405"/>
    <lineage>
        <taxon>Eukaryota</taxon>
        <taxon>Fungi</taxon>
        <taxon>Dikarya</taxon>
        <taxon>Ascomycota</taxon>
        <taxon>Pezizomycotina</taxon>
        <taxon>Leotiomycetes</taxon>
        <taxon>Erysiphales</taxon>
        <taxon>Erysiphaceae</taxon>
        <taxon>Blumeria</taxon>
    </lineage>
</organism>
<dbReference type="PANTHER" id="PTHR43268">
    <property type="entry name" value="THIOSULFATE SULFURTRANSFERASE/RHODANESE-LIKE DOMAIN-CONTAINING PROTEIN 2"/>
    <property type="match status" value="1"/>
</dbReference>
<dbReference type="Proteomes" id="UP000275772">
    <property type="component" value="Unassembled WGS sequence"/>
</dbReference>
<dbReference type="Gene3D" id="3.30.70.100">
    <property type="match status" value="1"/>
</dbReference>
<evidence type="ECO:0000313" key="3">
    <source>
        <dbReference type="Proteomes" id="UP000275772"/>
    </source>
</evidence>
<evidence type="ECO:0000259" key="1">
    <source>
        <dbReference type="PROSITE" id="PS50206"/>
    </source>
</evidence>
<sequence length="430" mass="47496">MKRAESLDEGPDVVAKGQATALSTQEPRRSLRSSDPISFTCTCSDAGHADGLVLLFYRYYASPPLLPHETQESLSSLAAFHDALANQHRLRGKIRLAAEGFNITVAGLRPAVTAYIEACTSHWSFAGLSLSTPAQIHAFFKPTTGCACVFGTGPISIRVCAEITPMGVTGYQPSRWDNIGTLQPAEFHERCLEDNSILIDVRNHYESRIGYFVDGMGHAAIRPAIRRFSQWPLYVRRVLAGDMVRSDSSDAHEATNKPDEPPKQILTYCTGGIRCEKGARFLQEKLEPDSNQVFTLGGGIAAYLEWMDMEIQRGRKRAEDSLFKGRNYVFDARGSMSLSSGAHTKPVSSCHLCGKSEDRLSKCHSSGCHLVLVVCKSCELENPRCCDHCLTLDLEFVLDDPTRAVGYRPICECERTREACLWGSEGFIKC</sequence>
<gene>
    <name evidence="2" type="ORF">BLGHR1_13473</name>
</gene>
<dbReference type="InterPro" id="IPR020936">
    <property type="entry name" value="TrhO"/>
</dbReference>
<reference evidence="2 3" key="1">
    <citation type="submission" date="2017-11" db="EMBL/GenBank/DDBJ databases">
        <authorList>
            <person name="Kracher B."/>
        </authorList>
    </citation>
    <scope>NUCLEOTIDE SEQUENCE [LARGE SCALE GENOMIC DNA]</scope>
    <source>
        <strain evidence="2 3">RACE1</strain>
    </source>
</reference>
<dbReference type="VEuPathDB" id="FungiDB:BLGHR1_13473"/>
<dbReference type="AlphaFoldDB" id="A0A383USM1"/>
<dbReference type="Pfam" id="PF12368">
    <property type="entry name" value="Rhodanese_C"/>
    <property type="match status" value="1"/>
</dbReference>
<dbReference type="SUPFAM" id="SSF52821">
    <property type="entry name" value="Rhodanese/Cell cycle control phosphatase"/>
    <property type="match status" value="1"/>
</dbReference>
<evidence type="ECO:0000313" key="2">
    <source>
        <dbReference type="EMBL" id="SZF02688.1"/>
    </source>
</evidence>
<name>A0A383USM1_BLUHO</name>
<dbReference type="InterPro" id="IPR022111">
    <property type="entry name" value="Rhodanese_C"/>
</dbReference>
<accession>A0A383USM1</accession>
<feature type="domain" description="Rhodanese" evidence="1">
    <location>
        <begin position="192"/>
        <end position="305"/>
    </location>
</feature>
<proteinExistence type="predicted"/>
<protein>
    <recommendedName>
        <fullName evidence="1">Rhodanese domain-containing protein</fullName>
    </recommendedName>
</protein>
<dbReference type="Pfam" id="PF17773">
    <property type="entry name" value="UPF0176_N"/>
    <property type="match status" value="1"/>
</dbReference>
<dbReference type="InterPro" id="IPR036873">
    <property type="entry name" value="Rhodanese-like_dom_sf"/>
</dbReference>
<dbReference type="Gene3D" id="3.40.250.10">
    <property type="entry name" value="Rhodanese-like domain"/>
    <property type="match status" value="1"/>
</dbReference>
<dbReference type="InterPro" id="IPR040503">
    <property type="entry name" value="TRHO_N"/>
</dbReference>
<dbReference type="InterPro" id="IPR001763">
    <property type="entry name" value="Rhodanese-like_dom"/>
</dbReference>
<dbReference type="EMBL" id="UNSH01000045">
    <property type="protein sequence ID" value="SZF02688.1"/>
    <property type="molecule type" value="Genomic_DNA"/>
</dbReference>